<feature type="chain" id="PRO_5018000711" evidence="1">
    <location>
        <begin position="24"/>
        <end position="69"/>
    </location>
</feature>
<keyword evidence="3" id="KW-1185">Reference proteome</keyword>
<gene>
    <name evidence="2" type="ORF">BpHYR1_015949</name>
</gene>
<keyword evidence="1" id="KW-0732">Signal</keyword>
<dbReference type="PROSITE" id="PS51257">
    <property type="entry name" value="PROKAR_LIPOPROTEIN"/>
    <property type="match status" value="1"/>
</dbReference>
<reference evidence="2 3" key="1">
    <citation type="journal article" date="2018" name="Sci. Rep.">
        <title>Genomic signatures of local adaptation to the degree of environmental predictability in rotifers.</title>
        <authorList>
            <person name="Franch-Gras L."/>
            <person name="Hahn C."/>
            <person name="Garcia-Roger E.M."/>
            <person name="Carmona M.J."/>
            <person name="Serra M."/>
            <person name="Gomez A."/>
        </authorList>
    </citation>
    <scope>NUCLEOTIDE SEQUENCE [LARGE SCALE GENOMIC DNA]</scope>
    <source>
        <strain evidence="2">HYR1</strain>
    </source>
</reference>
<proteinExistence type="predicted"/>
<comment type="caution">
    <text evidence="2">The sequence shown here is derived from an EMBL/GenBank/DDBJ whole genome shotgun (WGS) entry which is preliminary data.</text>
</comment>
<organism evidence="2 3">
    <name type="scientific">Brachionus plicatilis</name>
    <name type="common">Marine rotifer</name>
    <name type="synonym">Brachionus muelleri</name>
    <dbReference type="NCBI Taxonomy" id="10195"/>
    <lineage>
        <taxon>Eukaryota</taxon>
        <taxon>Metazoa</taxon>
        <taxon>Spiralia</taxon>
        <taxon>Gnathifera</taxon>
        <taxon>Rotifera</taxon>
        <taxon>Eurotatoria</taxon>
        <taxon>Monogononta</taxon>
        <taxon>Pseudotrocha</taxon>
        <taxon>Ploima</taxon>
        <taxon>Brachionidae</taxon>
        <taxon>Brachionus</taxon>
    </lineage>
</organism>
<dbReference type="EMBL" id="REGN01006297">
    <property type="protein sequence ID" value="RNA10122.1"/>
    <property type="molecule type" value="Genomic_DNA"/>
</dbReference>
<evidence type="ECO:0000256" key="1">
    <source>
        <dbReference type="SAM" id="SignalP"/>
    </source>
</evidence>
<accession>A0A3M7QFX4</accession>
<evidence type="ECO:0000313" key="2">
    <source>
        <dbReference type="EMBL" id="RNA10122.1"/>
    </source>
</evidence>
<dbReference type="AlphaFoldDB" id="A0A3M7QFX4"/>
<name>A0A3M7QFX4_BRAPC</name>
<sequence length="69" mass="7590">MNYIKFFSLLVIFLISCSMHSKAQPLNESSVFGSDLGPRGWPYGRGFGGPGWRQALGLRRPGCPFLAQA</sequence>
<feature type="signal peptide" evidence="1">
    <location>
        <begin position="1"/>
        <end position="23"/>
    </location>
</feature>
<dbReference type="Proteomes" id="UP000276133">
    <property type="component" value="Unassembled WGS sequence"/>
</dbReference>
<protein>
    <submittedName>
        <fullName evidence="2">Uncharacterized protein</fullName>
    </submittedName>
</protein>
<evidence type="ECO:0000313" key="3">
    <source>
        <dbReference type="Proteomes" id="UP000276133"/>
    </source>
</evidence>